<evidence type="ECO:0000256" key="1">
    <source>
        <dbReference type="SAM" id="MobiDB-lite"/>
    </source>
</evidence>
<reference evidence="2" key="1">
    <citation type="journal article" date="2023" name="Mol. Phylogenet. Evol.">
        <title>Genome-scale phylogeny and comparative genomics of the fungal order Sordariales.</title>
        <authorList>
            <person name="Hensen N."/>
            <person name="Bonometti L."/>
            <person name="Westerberg I."/>
            <person name="Brannstrom I.O."/>
            <person name="Guillou S."/>
            <person name="Cros-Aarteil S."/>
            <person name="Calhoun S."/>
            <person name="Haridas S."/>
            <person name="Kuo A."/>
            <person name="Mondo S."/>
            <person name="Pangilinan J."/>
            <person name="Riley R."/>
            <person name="LaButti K."/>
            <person name="Andreopoulos B."/>
            <person name="Lipzen A."/>
            <person name="Chen C."/>
            <person name="Yan M."/>
            <person name="Daum C."/>
            <person name="Ng V."/>
            <person name="Clum A."/>
            <person name="Steindorff A."/>
            <person name="Ohm R.A."/>
            <person name="Martin F."/>
            <person name="Silar P."/>
            <person name="Natvig D.O."/>
            <person name="Lalanne C."/>
            <person name="Gautier V."/>
            <person name="Ament-Velasquez S.L."/>
            <person name="Kruys A."/>
            <person name="Hutchinson M.I."/>
            <person name="Powell A.J."/>
            <person name="Barry K."/>
            <person name="Miller A.N."/>
            <person name="Grigoriev I.V."/>
            <person name="Debuchy R."/>
            <person name="Gladieux P."/>
            <person name="Hiltunen Thoren M."/>
            <person name="Johannesson H."/>
        </authorList>
    </citation>
    <scope>NUCLEOTIDE SEQUENCE</scope>
    <source>
        <strain evidence="2">CBS 118394</strain>
    </source>
</reference>
<dbReference type="AlphaFoldDB" id="A0AAE0LZ60"/>
<evidence type="ECO:0000313" key="3">
    <source>
        <dbReference type="Proteomes" id="UP001283341"/>
    </source>
</evidence>
<name>A0AAE0LZ60_9PEZI</name>
<feature type="compositionally biased region" description="Basic and acidic residues" evidence="1">
    <location>
        <begin position="52"/>
        <end position="61"/>
    </location>
</feature>
<organism evidence="2 3">
    <name type="scientific">Apodospora peruviana</name>
    <dbReference type="NCBI Taxonomy" id="516989"/>
    <lineage>
        <taxon>Eukaryota</taxon>
        <taxon>Fungi</taxon>
        <taxon>Dikarya</taxon>
        <taxon>Ascomycota</taxon>
        <taxon>Pezizomycotina</taxon>
        <taxon>Sordariomycetes</taxon>
        <taxon>Sordariomycetidae</taxon>
        <taxon>Sordariales</taxon>
        <taxon>Lasiosphaeriaceae</taxon>
        <taxon>Apodospora</taxon>
    </lineage>
</organism>
<dbReference type="Proteomes" id="UP001283341">
    <property type="component" value="Unassembled WGS sequence"/>
</dbReference>
<feature type="region of interest" description="Disordered" evidence="1">
    <location>
        <begin position="1"/>
        <end position="121"/>
    </location>
</feature>
<feature type="compositionally biased region" description="Basic and acidic residues" evidence="1">
    <location>
        <begin position="92"/>
        <end position="107"/>
    </location>
</feature>
<evidence type="ECO:0000313" key="2">
    <source>
        <dbReference type="EMBL" id="KAK3312274.1"/>
    </source>
</evidence>
<comment type="caution">
    <text evidence="2">The sequence shown here is derived from an EMBL/GenBank/DDBJ whole genome shotgun (WGS) entry which is preliminary data.</text>
</comment>
<dbReference type="EMBL" id="JAUEDM010000009">
    <property type="protein sequence ID" value="KAK3312274.1"/>
    <property type="molecule type" value="Genomic_DNA"/>
</dbReference>
<reference evidence="2" key="2">
    <citation type="submission" date="2023-06" db="EMBL/GenBank/DDBJ databases">
        <authorList>
            <consortium name="Lawrence Berkeley National Laboratory"/>
            <person name="Haridas S."/>
            <person name="Hensen N."/>
            <person name="Bonometti L."/>
            <person name="Westerberg I."/>
            <person name="Brannstrom I.O."/>
            <person name="Guillou S."/>
            <person name="Cros-Aarteil S."/>
            <person name="Calhoun S."/>
            <person name="Kuo A."/>
            <person name="Mondo S."/>
            <person name="Pangilinan J."/>
            <person name="Riley R."/>
            <person name="Labutti K."/>
            <person name="Andreopoulos B."/>
            <person name="Lipzen A."/>
            <person name="Chen C."/>
            <person name="Yanf M."/>
            <person name="Daum C."/>
            <person name="Ng V."/>
            <person name="Clum A."/>
            <person name="Steindorff A."/>
            <person name="Ohm R."/>
            <person name="Martin F."/>
            <person name="Silar P."/>
            <person name="Natvig D."/>
            <person name="Lalanne C."/>
            <person name="Gautier V."/>
            <person name="Ament-Velasquez S.L."/>
            <person name="Kruys A."/>
            <person name="Hutchinson M.I."/>
            <person name="Powell A.J."/>
            <person name="Barry K."/>
            <person name="Miller A.N."/>
            <person name="Grigoriev I.V."/>
            <person name="Debuchy R."/>
            <person name="Gladieux P."/>
            <person name="Thoren M.H."/>
            <person name="Johannesson H."/>
        </authorList>
    </citation>
    <scope>NUCLEOTIDE SEQUENCE</scope>
    <source>
        <strain evidence="2">CBS 118394</strain>
    </source>
</reference>
<gene>
    <name evidence="2" type="ORF">B0H66DRAFT_595877</name>
</gene>
<proteinExistence type="predicted"/>
<keyword evidence="3" id="KW-1185">Reference proteome</keyword>
<sequence length="121" mass="13082">MLRSTAFRSSNITKALYNTQTYSTTTVRPYSSNMDRSHATGGAGNSAVPGKVQEKAPKGLEEALPDSVHPTGQEPGQSTHKTHALNDGEDSIVPKKIQEKLPEKVERAVPNAIHNTGDKHH</sequence>
<accession>A0AAE0LZ60</accession>
<protein>
    <submittedName>
        <fullName evidence="2">Uncharacterized protein</fullName>
    </submittedName>
</protein>
<feature type="compositionally biased region" description="Polar residues" evidence="1">
    <location>
        <begin position="1"/>
        <end position="34"/>
    </location>
</feature>